<dbReference type="InterPro" id="IPR017972">
    <property type="entry name" value="Cyt_P450_CS"/>
</dbReference>
<feature type="binding site" description="axial binding residue" evidence="2">
    <location>
        <position position="408"/>
    </location>
    <ligand>
        <name>heme</name>
        <dbReference type="ChEBI" id="CHEBI:30413"/>
    </ligand>
    <ligandPart>
        <name>Fe</name>
        <dbReference type="ChEBI" id="CHEBI:18248"/>
    </ligandPart>
</feature>
<dbReference type="InterPro" id="IPR036396">
    <property type="entry name" value="Cyt_P450_sf"/>
</dbReference>
<dbReference type="GO" id="GO:0005506">
    <property type="term" value="F:iron ion binding"/>
    <property type="evidence" value="ECO:0007669"/>
    <property type="project" value="InterPro"/>
</dbReference>
<accession>A0AAV7KJP5</accession>
<name>A0AAV7KJP5_9METZ</name>
<sequence length="462" mass="53749">MRSLPGPPLRGLLSGTQIVEDESANDFNTLFNFRKKLSWKQPKLCRFATGPVMNLLVSHPDSVKTIINENYPKSPFYSNFFKWIGDGLLTSKGDKWFRHRKLLTPAFHYQILDGFFAVYSECVDVMLDLWAIQSADHVVLQEWIPYLTLDIILQCICSVKTDCQIQREQLQYVQDVAALTRIVLTRVRYPEKYYFNYIFNRTQLGREFDLTCKRAKQFTYDVILERKRLMGQSHNYRESNYRDFLDILLHASNPTLTDEEIRDEVDTFVFEGHDTTATALTWTLYLLAKHTNYQDMCRQEVFKFCDGIKALDKSSISNLKFLSMCIKESLRMYPPVTSIIRKSPESAELGGHALPAGYMVIIGINHMHNNPNVWDNPSEFNPYRFSEDNIDKIVPFSYIPFSAGSRNCIGQIMALHELNYVIARILTRFNLALPRDFPEEMEYEPNILLKPKHPMKILLSPI</sequence>
<dbReference type="GO" id="GO:0004497">
    <property type="term" value="F:monooxygenase activity"/>
    <property type="evidence" value="ECO:0007669"/>
    <property type="project" value="UniProtKB-KW"/>
</dbReference>
<evidence type="ECO:0000256" key="3">
    <source>
        <dbReference type="RuleBase" id="RU000461"/>
    </source>
</evidence>
<dbReference type="SUPFAM" id="SSF48264">
    <property type="entry name" value="Cytochrome P450"/>
    <property type="match status" value="1"/>
</dbReference>
<keyword evidence="2 3" id="KW-0408">Iron</keyword>
<evidence type="ECO:0000313" key="4">
    <source>
        <dbReference type="EMBL" id="KAI6661592.1"/>
    </source>
</evidence>
<keyword evidence="5" id="KW-1185">Reference proteome</keyword>
<comment type="cofactor">
    <cofactor evidence="2">
        <name>heme</name>
        <dbReference type="ChEBI" id="CHEBI:30413"/>
    </cofactor>
</comment>
<dbReference type="InterPro" id="IPR050196">
    <property type="entry name" value="Cytochrome_P450_Monoox"/>
</dbReference>
<evidence type="ECO:0000313" key="5">
    <source>
        <dbReference type="Proteomes" id="UP001165289"/>
    </source>
</evidence>
<dbReference type="PANTHER" id="PTHR24291">
    <property type="entry name" value="CYTOCHROME P450 FAMILY 4"/>
    <property type="match status" value="1"/>
</dbReference>
<dbReference type="GO" id="GO:0016705">
    <property type="term" value="F:oxidoreductase activity, acting on paired donors, with incorporation or reduction of molecular oxygen"/>
    <property type="evidence" value="ECO:0007669"/>
    <property type="project" value="InterPro"/>
</dbReference>
<dbReference type="Pfam" id="PF00067">
    <property type="entry name" value="p450"/>
    <property type="match status" value="1"/>
</dbReference>
<dbReference type="EMBL" id="JAKMXF010000011">
    <property type="protein sequence ID" value="KAI6661592.1"/>
    <property type="molecule type" value="Genomic_DNA"/>
</dbReference>
<dbReference type="AlphaFoldDB" id="A0AAV7KJP5"/>
<evidence type="ECO:0000256" key="1">
    <source>
        <dbReference type="ARBA" id="ARBA00010617"/>
    </source>
</evidence>
<dbReference type="InterPro" id="IPR002401">
    <property type="entry name" value="Cyt_P450_E_grp-I"/>
</dbReference>
<dbReference type="Gene3D" id="1.10.630.10">
    <property type="entry name" value="Cytochrome P450"/>
    <property type="match status" value="1"/>
</dbReference>
<keyword evidence="2 3" id="KW-0349">Heme</keyword>
<proteinExistence type="inferred from homology"/>
<dbReference type="Proteomes" id="UP001165289">
    <property type="component" value="Unassembled WGS sequence"/>
</dbReference>
<keyword evidence="3" id="KW-0560">Oxidoreductase</keyword>
<dbReference type="PROSITE" id="PS00086">
    <property type="entry name" value="CYTOCHROME_P450"/>
    <property type="match status" value="1"/>
</dbReference>
<dbReference type="PRINTS" id="PR00385">
    <property type="entry name" value="P450"/>
</dbReference>
<evidence type="ECO:0000256" key="2">
    <source>
        <dbReference type="PIRSR" id="PIRSR602401-1"/>
    </source>
</evidence>
<organism evidence="4 5">
    <name type="scientific">Oopsacas minuta</name>
    <dbReference type="NCBI Taxonomy" id="111878"/>
    <lineage>
        <taxon>Eukaryota</taxon>
        <taxon>Metazoa</taxon>
        <taxon>Porifera</taxon>
        <taxon>Hexactinellida</taxon>
        <taxon>Hexasterophora</taxon>
        <taxon>Lyssacinosida</taxon>
        <taxon>Leucopsacidae</taxon>
        <taxon>Oopsacas</taxon>
    </lineage>
</organism>
<keyword evidence="2 3" id="KW-0479">Metal-binding</keyword>
<gene>
    <name evidence="4" type="ORF">LOD99_13465</name>
</gene>
<protein>
    <submittedName>
        <fullName evidence="4">Cytochrome P450 4B1-like</fullName>
    </submittedName>
</protein>
<comment type="caution">
    <text evidence="4">The sequence shown here is derived from an EMBL/GenBank/DDBJ whole genome shotgun (WGS) entry which is preliminary data.</text>
</comment>
<keyword evidence="3" id="KW-0503">Monooxygenase</keyword>
<dbReference type="GO" id="GO:0020037">
    <property type="term" value="F:heme binding"/>
    <property type="evidence" value="ECO:0007669"/>
    <property type="project" value="InterPro"/>
</dbReference>
<reference evidence="4 5" key="1">
    <citation type="journal article" date="2023" name="BMC Biol.">
        <title>The compact genome of the sponge Oopsacas minuta (Hexactinellida) is lacking key metazoan core genes.</title>
        <authorList>
            <person name="Santini S."/>
            <person name="Schenkelaars Q."/>
            <person name="Jourda C."/>
            <person name="Duchesne M."/>
            <person name="Belahbib H."/>
            <person name="Rocher C."/>
            <person name="Selva M."/>
            <person name="Riesgo A."/>
            <person name="Vervoort M."/>
            <person name="Leys S.P."/>
            <person name="Kodjabachian L."/>
            <person name="Le Bivic A."/>
            <person name="Borchiellini C."/>
            <person name="Claverie J.M."/>
            <person name="Renard E."/>
        </authorList>
    </citation>
    <scope>NUCLEOTIDE SEQUENCE [LARGE SCALE GENOMIC DNA]</scope>
    <source>
        <strain evidence="4">SPO-2</strain>
    </source>
</reference>
<dbReference type="PANTHER" id="PTHR24291:SF201">
    <property type="entry name" value="CYTOCHROME P450, FAMILY 4, SUBFAMILY B, POLYPEPTIDE 7"/>
    <property type="match status" value="1"/>
</dbReference>
<dbReference type="InterPro" id="IPR001128">
    <property type="entry name" value="Cyt_P450"/>
</dbReference>
<dbReference type="PRINTS" id="PR00463">
    <property type="entry name" value="EP450I"/>
</dbReference>
<comment type="similarity">
    <text evidence="1 3">Belongs to the cytochrome P450 family.</text>
</comment>